<dbReference type="NCBIfam" id="TIGR02331">
    <property type="entry name" value="rib_alpha"/>
    <property type="match status" value="3"/>
</dbReference>
<evidence type="ECO:0000313" key="6">
    <source>
        <dbReference type="Proteomes" id="UP000001924"/>
    </source>
</evidence>
<dbReference type="Pfam" id="PF08428">
    <property type="entry name" value="Rib"/>
    <property type="match status" value="4"/>
</dbReference>
<feature type="region of interest" description="Disordered" evidence="2">
    <location>
        <begin position="782"/>
        <end position="970"/>
    </location>
</feature>
<sequence length="970" mass="104165">MNKEFQTLRKKQRFGLRKLNIGVASVLLGFTIFGYNLTSQAPVAHAATVATSAVSGASGGGVSGSGSAATASQATPATQVTVSAASQSSAPANSGNATSSPASQAGTVSANHTAIGTTPSSQTVSVNETTSSATQARTLMMNLASATQARTLMTNLAVINPDTAENTPNSGTDTKLPTTTQTYDKVKQPLLYDYLLHTATGTRDGQTWVDKTLAKGKGTILSPYYRSNTLDTIFGTTLKQGIITKNPDKYFFAAYVDFSEQYHRVILLARSQTPSDKSLYSYTIHTFTQNTSTTTTKPGDSNKEQYTGAGGSTYDLIFHNYGDSFTVKLNDFNGKWGMLPVFDEGLLDPTYGSNTLEQNDKAAQTEPISFWASAIPQETSTKVRYVDQATGKDIVQPMEISGFGYQGFKVKGDAPTVTGYKLVSKPKFLGLPYEDGTIAPYKVWQTYDLALSDSVVIKQTVIDTDGTVRATAYYKGSRIPSMSASKVLGRESYNDYMSFYARDGKSYAYTNRIGQVDGSYIYYYAKDSDPKGSDMRLHFIDVTGVNNSSYAPSDGPELDADKVQTIHGNIGENYNFTYTVPKGYDQVATSDVTGTYSKTHHDAYVYVKKQAENSDTDLINAKAGNTPDVPRGVESKQGDEAPAGIVVAKDKDDKDTTFPKGTKVTWETAPDVTNNGQATGKVTVTYPDKTTDTVDVTVNVVPSDADKNEVKAADGVTTNLNKVPAAKDSVTVTDPDKKPVTDFGANWTKEPDVSKPGKSTGTVEITYPDGSKETVEVPVTVRDENGKTQADKNDAKATDGLTTDLNKVPAAKDSVTVTDPDKKPVTDFGANWTKEPDVSKPGKSTGTVEITYPDGSKETVEVPVTVRDENGKTQADKNDAKATDGLTTDLNKVPAAKDSVTVTDPDKKPVTDFGANWTKEPDVSKPGKSTGTVEITYPDGSKETVEVPVTVRDETARPKQIRMTRRPRTV</sequence>
<evidence type="ECO:0000256" key="2">
    <source>
        <dbReference type="SAM" id="MobiDB-lite"/>
    </source>
</evidence>
<proteinExistence type="predicted"/>
<reference evidence="6" key="1">
    <citation type="submission" date="2011-06" db="EMBL/GenBank/DDBJ databases">
        <title>The complete genome of Lactobacillus reuteri ATCC 55730 / SD2112.</title>
        <authorList>
            <person name="Muzny D."/>
            <person name="Qin X."/>
            <person name="Buhay C."/>
            <person name="Dugan-Rocha S."/>
            <person name="Ding Y."/>
            <person name="Chen G."/>
            <person name="Hawes A."/>
            <person name="Holder M."/>
            <person name="Jhangiani S."/>
            <person name="Johnson A."/>
            <person name="Khan Z."/>
            <person name="Li Z."/>
            <person name="Liu W."/>
            <person name="Liu X."/>
            <person name="Perez L."/>
            <person name="Shen H."/>
            <person name="Wang Q."/>
            <person name="Watt J."/>
            <person name="Xi L."/>
            <person name="Xin Y."/>
            <person name="Zhou J."/>
            <person name="Deng J."/>
            <person name="Jiang H."/>
            <person name="Liu Y."/>
            <person name="Qu J."/>
            <person name="Song X.-Z."/>
            <person name="Zhang L."/>
            <person name="Villasana D."/>
            <person name="Johnson A."/>
            <person name="Liu J."/>
            <person name="Liyanage D."/>
            <person name="Lorensuhewa L."/>
            <person name="Robinson T."/>
            <person name="Song A."/>
            <person name="Song B.-B."/>
            <person name="Dinh H."/>
            <person name="Thornton R."/>
            <person name="Coyle M."/>
            <person name="Francisco L."/>
            <person name="Jackson L."/>
            <person name="Javaid M."/>
            <person name="Korchina V."/>
            <person name="Kovar C."/>
            <person name="Mata R."/>
            <person name="Mathew T."/>
            <person name="Ngo R."/>
            <person name="Nguyen L."/>
            <person name="Nguyen N."/>
            <person name="Okwuonu G."/>
            <person name="Ongeri F."/>
            <person name="Pham C."/>
            <person name="Simmons D."/>
            <person name="Wilczek-Boney K."/>
            <person name="Hale W."/>
            <person name="Jakkamsetti A."/>
            <person name="Pham P."/>
            <person name="Ruth R."/>
            <person name="San Lucas F."/>
            <person name="Warren J."/>
            <person name="Zhang J."/>
            <person name="Zhao Z."/>
            <person name="Zhou C."/>
            <person name="Zhu D."/>
            <person name="Lee S."/>
            <person name="Bess C."/>
            <person name="Blankenburg K."/>
            <person name="Forbes L."/>
            <person name="Fu Q."/>
            <person name="Gubbala S."/>
            <person name="Hirani K."/>
            <person name="Jayaseelan J.C."/>
            <person name="Lara F."/>
            <person name="Munidasa M."/>
            <person name="Palculict T."/>
            <person name="Patil S."/>
            <person name="Pu L.-L."/>
            <person name="Saada N."/>
            <person name="Tang L."/>
            <person name="Weissenberger G."/>
            <person name="Zhu Y."/>
            <person name="Hemphill L."/>
            <person name="Shang Y."/>
            <person name="Youmans B."/>
            <person name="Ayvaz T."/>
            <person name="Ross M."/>
            <person name="Santibanez J."/>
            <person name="Aqrawi P."/>
            <person name="Gross S."/>
            <person name="Joshi V."/>
            <person name="Fowler G."/>
            <person name="Nazareth L."/>
            <person name="Reid J."/>
            <person name="Worley K."/>
            <person name="Petrosino J."/>
            <person name="Highlander S."/>
            <person name="Gibbs R."/>
        </authorList>
    </citation>
    <scope>NUCLEOTIDE SEQUENCE [LARGE SCALE GENOMIC DNA]</scope>
    <source>
        <strain evidence="6">ATCC 55730 / SD2112</strain>
    </source>
</reference>
<feature type="compositionally biased region" description="Basic and acidic residues" evidence="2">
    <location>
        <begin position="855"/>
        <end position="882"/>
    </location>
</feature>
<feature type="compositionally biased region" description="Basic and acidic residues" evidence="2">
    <location>
        <begin position="940"/>
        <end position="957"/>
    </location>
</feature>
<evidence type="ECO:0000259" key="4">
    <source>
        <dbReference type="Pfam" id="PF08428"/>
    </source>
</evidence>
<dbReference type="Proteomes" id="UP000001924">
    <property type="component" value="Chromosome"/>
</dbReference>
<dbReference type="NCBIfam" id="TIGR01168">
    <property type="entry name" value="YSIRK_signal"/>
    <property type="match status" value="1"/>
</dbReference>
<feature type="domain" description="Rib" evidence="4">
    <location>
        <begin position="789"/>
        <end position="868"/>
    </location>
</feature>
<dbReference type="HOGENOM" id="CLU_305615_0_0_9"/>
<dbReference type="InterPro" id="IPR059115">
    <property type="entry name" value="Rib"/>
</dbReference>
<dbReference type="KEGG" id="lru:HMPREF0538_20775"/>
<feature type="region of interest" description="Disordered" evidence="2">
    <location>
        <begin position="619"/>
        <end position="638"/>
    </location>
</feature>
<dbReference type="InterPro" id="IPR005877">
    <property type="entry name" value="YSIRK_signal_dom"/>
</dbReference>
<organism evidence="5 6">
    <name type="scientific">Limosilactobacillus reuteri (strain ATCC 55730 / SD2112)</name>
    <name type="common">Lactobacillus reuteri</name>
    <dbReference type="NCBI Taxonomy" id="491077"/>
    <lineage>
        <taxon>Bacteria</taxon>
        <taxon>Bacillati</taxon>
        <taxon>Bacillota</taxon>
        <taxon>Bacilli</taxon>
        <taxon>Lactobacillales</taxon>
        <taxon>Lactobacillaceae</taxon>
        <taxon>Limosilactobacillus</taxon>
    </lineage>
</organism>
<dbReference type="Pfam" id="PF04650">
    <property type="entry name" value="YSIRK_signal"/>
    <property type="match status" value="1"/>
</dbReference>
<dbReference type="InterPro" id="IPR047002">
    <property type="entry name" value="Tcp10_C_sf"/>
</dbReference>
<protein>
    <submittedName>
        <fullName evidence="5">Gram-positive signal peptide protein, YSIRK family</fullName>
    </submittedName>
</protein>
<feature type="domain" description="Rib" evidence="4">
    <location>
        <begin position="633"/>
        <end position="701"/>
    </location>
</feature>
<gene>
    <name evidence="5" type="ordered locus">HMPREF0538_20775</name>
</gene>
<feature type="compositionally biased region" description="Polar residues" evidence="2">
    <location>
        <begin position="91"/>
        <end position="131"/>
    </location>
</feature>
<feature type="compositionally biased region" description="Low complexity" evidence="2">
    <location>
        <begin position="80"/>
        <end position="90"/>
    </location>
</feature>
<dbReference type="Gene3D" id="2.60.450.20">
    <property type="match status" value="1"/>
</dbReference>
<feature type="domain" description="Rib" evidence="4">
    <location>
        <begin position="874"/>
        <end position="953"/>
    </location>
</feature>
<evidence type="ECO:0000313" key="5">
    <source>
        <dbReference type="EMBL" id="AEI56986.1"/>
    </source>
</evidence>
<keyword evidence="1" id="KW-0732">Signal</keyword>
<dbReference type="EMBL" id="CP002844">
    <property type="protein sequence ID" value="AEI56986.1"/>
    <property type="molecule type" value="Genomic_DNA"/>
</dbReference>
<dbReference type="InterPro" id="IPR012706">
    <property type="entry name" value="Rib_alpha_Esp_rpt"/>
</dbReference>
<feature type="region of interest" description="Disordered" evidence="2">
    <location>
        <begin position="80"/>
        <end position="131"/>
    </location>
</feature>
<evidence type="ECO:0000259" key="3">
    <source>
        <dbReference type="Pfam" id="PF04650"/>
    </source>
</evidence>
<feature type="compositionally biased region" description="Basic residues" evidence="2">
    <location>
        <begin position="959"/>
        <end position="970"/>
    </location>
</feature>
<evidence type="ECO:0000256" key="1">
    <source>
        <dbReference type="ARBA" id="ARBA00022729"/>
    </source>
</evidence>
<dbReference type="RefSeq" id="WP_013923860.1">
    <property type="nucleotide sequence ID" value="NC_015697.1"/>
</dbReference>
<accession>F8DP70</accession>
<name>F8DP70_LIMRS</name>
<dbReference type="AlphaFoldDB" id="F8DP70"/>
<feature type="domain" description="YSIRK Gram-positive signal peptide" evidence="3">
    <location>
        <begin position="10"/>
        <end position="34"/>
    </location>
</feature>
<feature type="compositionally biased region" description="Basic and acidic residues" evidence="2">
    <location>
        <begin position="782"/>
        <end position="797"/>
    </location>
</feature>
<feature type="region of interest" description="Disordered" evidence="2">
    <location>
        <begin position="729"/>
        <end position="766"/>
    </location>
</feature>
<feature type="domain" description="Rib" evidence="4">
    <location>
        <begin position="704"/>
        <end position="783"/>
    </location>
</feature>